<feature type="domain" description="IPT/TIG" evidence="1">
    <location>
        <begin position="510"/>
        <end position="587"/>
    </location>
</feature>
<reference evidence="2 4" key="2">
    <citation type="submission" date="2019-09" db="EMBL/GenBank/DDBJ databases">
        <title>A bacterium isolated from glacier soil.</title>
        <authorList>
            <person name="Liu Q."/>
        </authorList>
    </citation>
    <scope>NUCLEOTIDE SEQUENCE [LARGE SCALE GENOMIC DNA]</scope>
    <source>
        <strain evidence="2 4">MDT1-10-3</strain>
    </source>
</reference>
<proteinExistence type="predicted"/>
<dbReference type="InterPro" id="IPR002909">
    <property type="entry name" value="IPT_dom"/>
</dbReference>
<comment type="caution">
    <text evidence="2">The sequence shown here is derived from an EMBL/GenBank/DDBJ whole genome shotgun (WGS) entry which is preliminary data.</text>
</comment>
<dbReference type="EMBL" id="JBGOGF010000012">
    <property type="protein sequence ID" value="MFA1773390.1"/>
    <property type="molecule type" value="Genomic_DNA"/>
</dbReference>
<evidence type="ECO:0000259" key="1">
    <source>
        <dbReference type="SMART" id="SM00429"/>
    </source>
</evidence>
<evidence type="ECO:0000313" key="5">
    <source>
        <dbReference type="Proteomes" id="UP001570846"/>
    </source>
</evidence>
<dbReference type="SMART" id="SM00429">
    <property type="entry name" value="IPT"/>
    <property type="match status" value="5"/>
</dbReference>
<feature type="domain" description="IPT/TIG" evidence="1">
    <location>
        <begin position="422"/>
        <end position="507"/>
    </location>
</feature>
<dbReference type="InterPro" id="IPR014756">
    <property type="entry name" value="Ig_E-set"/>
</dbReference>
<accession>A0A5M8QPJ7</accession>
<dbReference type="InterPro" id="IPR013783">
    <property type="entry name" value="Ig-like_fold"/>
</dbReference>
<name>A0A5M8QPJ7_9BACT</name>
<dbReference type="Proteomes" id="UP000323866">
    <property type="component" value="Unassembled WGS sequence"/>
</dbReference>
<feature type="domain" description="IPT/TIG" evidence="1">
    <location>
        <begin position="678"/>
        <end position="763"/>
    </location>
</feature>
<dbReference type="CDD" id="cd00102">
    <property type="entry name" value="IPT"/>
    <property type="match status" value="2"/>
</dbReference>
<gene>
    <name evidence="3" type="ORF">ACD591_18970</name>
    <name evidence="2" type="ORF">FOE74_00180</name>
</gene>
<dbReference type="Proteomes" id="UP001570846">
    <property type="component" value="Unassembled WGS sequence"/>
</dbReference>
<sequence length="952" mass="100393">MEKNLLRRSASGESRMSRIWLILVLMLLGVAPLWEAQAQTGTKVTSLPTTHGGRWFQLNSTTSNANFNTPKAGWSHSGLFSPDNTVNLGVQDANNSSSSRSATFDGLGDQLMINFSGITNQVPGELTYYIAYTGASINGEVMRVEESVNGADWTTLKSIEGSSSSVLKNANDATQGNATLSSATLSPNSRYLRFRAMVTPPAGTYLLVDRVSLSAGNAPEIQIATGATVQANHSTYTFEASQNVNTTSTPVTFTIENKGAQPLSITSLSLGGADAKEYEVISAPATSVPVGGTTTFQVVFKPISIGTKTASISIANNDADENPYLINLSAKAAYLAPIVSSFDPEADIVGNTITIHGSNFTNVEAIIFNNGTTTGRTATYTRLDDNKISVTVPSGAITGKVQFAYNKGTIAESNNVFTVIPTPVIASFSPANGPVGTLVTVTGKNFTEDGGILFKDANGDDKYAVGYVYVSSTEVQGRVPQGAVTGVISIEDENGYKTSSAEEFTVPIPAPVITSLDPDRAQVGAAIIVNGSNLKGVTTITFGGVLAPEYNDNDGNALVVYVPEGAKSGDLVVTTPGGSARSTFTVIAPVPNITDFTPKRGPAGTLVTVRGLNFTRNGGLLFKNATGDYISSEDYEFVNSTEIRGKVPAKAVTGLIAVKDDNNAIAESDENFIRTYVAPDIIAVSPNSGPAGTVVSISGTDLTNIISVSFNGAPATFNETETGLTATVPNEAPSGQGFLTVKTLGGSDDIAFMVLEPSTLPVELIDFTGKSSTVGTVLRWKTASEKENAYFEVQASTSPLKGEFKTIQRVNSKVTNSASLTSYEVVDRTVAKGKVTYYRLKQVDLNGESEVSKIIAVENIASTQTSASVKVYPNPFSENESLKVELVAEKAGPVKATLYYVTGKKAFEQVYQVERGVSTIELPLNSSPLATGMYILTTEINGETMSTRVIKK</sequence>
<feature type="domain" description="IPT/TIG" evidence="1">
    <location>
        <begin position="590"/>
        <end position="675"/>
    </location>
</feature>
<evidence type="ECO:0000313" key="2">
    <source>
        <dbReference type="EMBL" id="KAA6438095.1"/>
    </source>
</evidence>
<keyword evidence="5" id="KW-1185">Reference proteome</keyword>
<dbReference type="Pfam" id="PF01833">
    <property type="entry name" value="TIG"/>
    <property type="match status" value="5"/>
</dbReference>
<dbReference type="OrthoDB" id="1110382at2"/>
<dbReference type="AlphaFoldDB" id="A0A5M8QPJ7"/>
<organism evidence="2 4">
    <name type="scientific">Rufibacter glacialis</name>
    <dbReference type="NCBI Taxonomy" id="1259555"/>
    <lineage>
        <taxon>Bacteria</taxon>
        <taxon>Pseudomonadati</taxon>
        <taxon>Bacteroidota</taxon>
        <taxon>Cytophagia</taxon>
        <taxon>Cytophagales</taxon>
        <taxon>Hymenobacteraceae</taxon>
        <taxon>Rufibacter</taxon>
    </lineage>
</organism>
<evidence type="ECO:0000313" key="4">
    <source>
        <dbReference type="Proteomes" id="UP000323866"/>
    </source>
</evidence>
<dbReference type="NCBIfam" id="TIGR04183">
    <property type="entry name" value="Por_Secre_tail"/>
    <property type="match status" value="1"/>
</dbReference>
<dbReference type="EMBL" id="VKKZ01000001">
    <property type="protein sequence ID" value="KAA6438095.1"/>
    <property type="molecule type" value="Genomic_DNA"/>
</dbReference>
<dbReference type="SUPFAM" id="SSF81296">
    <property type="entry name" value="E set domains"/>
    <property type="match status" value="5"/>
</dbReference>
<dbReference type="RefSeq" id="WP_149096595.1">
    <property type="nucleotide sequence ID" value="NZ_BMMG01000010.1"/>
</dbReference>
<feature type="domain" description="IPT/TIG" evidence="1">
    <location>
        <begin position="336"/>
        <end position="420"/>
    </location>
</feature>
<reference evidence="2 4" key="1">
    <citation type="submission" date="2019-07" db="EMBL/GenBank/DDBJ databases">
        <authorList>
            <person name="Qu J.-H."/>
        </authorList>
    </citation>
    <scope>NUCLEOTIDE SEQUENCE [LARGE SCALE GENOMIC DNA]</scope>
    <source>
        <strain evidence="2 4">MDT1-10-3</strain>
    </source>
</reference>
<dbReference type="NCBIfam" id="NF012200">
    <property type="entry name" value="choice_anch_D"/>
    <property type="match status" value="1"/>
</dbReference>
<protein>
    <submittedName>
        <fullName evidence="2">Choice-of-anchor D domain-containing protein</fullName>
    </submittedName>
    <submittedName>
        <fullName evidence="3">IPT/TIG domain-containing protein</fullName>
    </submittedName>
</protein>
<dbReference type="InterPro" id="IPR026444">
    <property type="entry name" value="Secre_tail"/>
</dbReference>
<reference evidence="3 5" key="3">
    <citation type="submission" date="2024-08" db="EMBL/GenBank/DDBJ databases">
        <authorList>
            <person name="Wei W."/>
        </authorList>
    </citation>
    <scope>NUCLEOTIDE SEQUENCE [LARGE SCALE GENOMIC DNA]</scope>
    <source>
        <strain evidence="3 5">XU2</strain>
    </source>
</reference>
<dbReference type="Gene3D" id="2.60.40.10">
    <property type="entry name" value="Immunoglobulins"/>
    <property type="match status" value="6"/>
</dbReference>
<evidence type="ECO:0000313" key="3">
    <source>
        <dbReference type="EMBL" id="MFA1773390.1"/>
    </source>
</evidence>